<dbReference type="Pfam" id="PF25372">
    <property type="entry name" value="DUF7885"/>
    <property type="match status" value="1"/>
</dbReference>
<dbReference type="InterPro" id="IPR032675">
    <property type="entry name" value="LRR_dom_sf"/>
</dbReference>
<dbReference type="Gene3D" id="3.80.10.10">
    <property type="entry name" value="Ribonuclease Inhibitor"/>
    <property type="match status" value="1"/>
</dbReference>
<gene>
    <name evidence="2" type="ORF">CTI12_AA187430</name>
</gene>
<keyword evidence="3" id="KW-1185">Reference proteome</keyword>
<feature type="domain" description="F-box/LRR-repeat protein 15-like leucin rich repeat" evidence="1">
    <location>
        <begin position="129"/>
        <end position="258"/>
    </location>
</feature>
<dbReference type="SUPFAM" id="SSF52047">
    <property type="entry name" value="RNI-like"/>
    <property type="match status" value="1"/>
</dbReference>
<dbReference type="Proteomes" id="UP000245207">
    <property type="component" value="Unassembled WGS sequence"/>
</dbReference>
<evidence type="ECO:0000313" key="3">
    <source>
        <dbReference type="Proteomes" id="UP000245207"/>
    </source>
</evidence>
<dbReference type="EMBL" id="PKPP01001592">
    <property type="protein sequence ID" value="PWA81434.1"/>
    <property type="molecule type" value="Genomic_DNA"/>
</dbReference>
<evidence type="ECO:0000313" key="2">
    <source>
        <dbReference type="EMBL" id="PWA81434.1"/>
    </source>
</evidence>
<dbReference type="OrthoDB" id="8169885at2759"/>
<dbReference type="PANTHER" id="PTHR13318">
    <property type="entry name" value="PARTNER OF PAIRED, ISOFORM B-RELATED"/>
    <property type="match status" value="1"/>
</dbReference>
<organism evidence="2 3">
    <name type="scientific">Artemisia annua</name>
    <name type="common">Sweet wormwood</name>
    <dbReference type="NCBI Taxonomy" id="35608"/>
    <lineage>
        <taxon>Eukaryota</taxon>
        <taxon>Viridiplantae</taxon>
        <taxon>Streptophyta</taxon>
        <taxon>Embryophyta</taxon>
        <taxon>Tracheophyta</taxon>
        <taxon>Spermatophyta</taxon>
        <taxon>Magnoliopsida</taxon>
        <taxon>eudicotyledons</taxon>
        <taxon>Gunneridae</taxon>
        <taxon>Pentapetalae</taxon>
        <taxon>asterids</taxon>
        <taxon>campanulids</taxon>
        <taxon>Asterales</taxon>
        <taxon>Asteraceae</taxon>
        <taxon>Asteroideae</taxon>
        <taxon>Anthemideae</taxon>
        <taxon>Artemisiinae</taxon>
        <taxon>Artemisia</taxon>
    </lineage>
</organism>
<proteinExistence type="predicted"/>
<dbReference type="GO" id="GO:0031146">
    <property type="term" value="P:SCF-dependent proteasomal ubiquitin-dependent protein catabolic process"/>
    <property type="evidence" value="ECO:0007669"/>
    <property type="project" value="TreeGrafter"/>
</dbReference>
<reference evidence="2 3" key="1">
    <citation type="journal article" date="2018" name="Mol. Plant">
        <title>The genome of Artemisia annua provides insight into the evolution of Asteraceae family and artemisinin biosynthesis.</title>
        <authorList>
            <person name="Shen Q."/>
            <person name="Zhang L."/>
            <person name="Liao Z."/>
            <person name="Wang S."/>
            <person name="Yan T."/>
            <person name="Shi P."/>
            <person name="Liu M."/>
            <person name="Fu X."/>
            <person name="Pan Q."/>
            <person name="Wang Y."/>
            <person name="Lv Z."/>
            <person name="Lu X."/>
            <person name="Zhang F."/>
            <person name="Jiang W."/>
            <person name="Ma Y."/>
            <person name="Chen M."/>
            <person name="Hao X."/>
            <person name="Li L."/>
            <person name="Tang Y."/>
            <person name="Lv G."/>
            <person name="Zhou Y."/>
            <person name="Sun X."/>
            <person name="Brodelius P.E."/>
            <person name="Rose J.K.C."/>
            <person name="Tang K."/>
        </authorList>
    </citation>
    <scope>NUCLEOTIDE SEQUENCE [LARGE SCALE GENOMIC DNA]</scope>
    <source>
        <strain evidence="3">cv. Huhao1</strain>
        <tissue evidence="2">Leaf</tissue>
    </source>
</reference>
<dbReference type="GO" id="GO:0019005">
    <property type="term" value="C:SCF ubiquitin ligase complex"/>
    <property type="evidence" value="ECO:0007669"/>
    <property type="project" value="TreeGrafter"/>
</dbReference>
<dbReference type="InterPro" id="IPR057207">
    <property type="entry name" value="FBXL15_LRR"/>
</dbReference>
<name>A0A2U1P6R2_ARTAN</name>
<dbReference type="AlphaFoldDB" id="A0A2U1P6R2"/>
<dbReference type="SMART" id="SM00367">
    <property type="entry name" value="LRR_CC"/>
    <property type="match status" value="3"/>
</dbReference>
<comment type="caution">
    <text evidence="2">The sequence shown here is derived from an EMBL/GenBank/DDBJ whole genome shotgun (WGS) entry which is preliminary data.</text>
</comment>
<dbReference type="InterPro" id="IPR006553">
    <property type="entry name" value="Leu-rich_rpt_Cys-con_subtyp"/>
</dbReference>
<sequence>MEPLGDDELISIFENIDNTNDRKSFYRVSNSQAILEGCMHSLKEVRAPLCDMEPLGDDELISIFENIDNTNDRKSFYRVSNSQAILEGCMHSLKEVSLALESAQDIDPQKAAYEKVYEFDFDNNSLCKVANACIRLYGVNLSRRLHVGDVVVYSLLRSCKNLEKLYLERCVGVTDESLKAIGESNSLKHVSLKGCLITDLGLQYLQYLAIGNLKNSLTALDLCQCDRISDAGIFYLKELRCLIYLNLSKCGVNVTDTGHRGCGPNQNSKH</sequence>
<accession>A0A2U1P6R2</accession>
<protein>
    <submittedName>
        <fullName evidence="2">Leucine-rich repeat, cysteine-containing subtype</fullName>
    </submittedName>
</protein>
<dbReference type="STRING" id="35608.A0A2U1P6R2"/>
<evidence type="ECO:0000259" key="1">
    <source>
        <dbReference type="Pfam" id="PF25372"/>
    </source>
</evidence>